<accession>A0A848KB00</accession>
<name>A0A848KB00_9NOCA</name>
<organism evidence="2 3">
    <name type="scientific">Antrihabitans stalactiti</name>
    <dbReference type="NCBI Taxonomy" id="2584121"/>
    <lineage>
        <taxon>Bacteria</taxon>
        <taxon>Bacillati</taxon>
        <taxon>Actinomycetota</taxon>
        <taxon>Actinomycetes</taxon>
        <taxon>Mycobacteriales</taxon>
        <taxon>Nocardiaceae</taxon>
        <taxon>Antrihabitans</taxon>
    </lineage>
</organism>
<keyword evidence="3" id="KW-1185">Reference proteome</keyword>
<evidence type="ECO:0000313" key="2">
    <source>
        <dbReference type="EMBL" id="NMN95489.1"/>
    </source>
</evidence>
<dbReference type="CDD" id="cd05243">
    <property type="entry name" value="SDR_a5"/>
    <property type="match status" value="1"/>
</dbReference>
<dbReference type="InterPro" id="IPR016040">
    <property type="entry name" value="NAD(P)-bd_dom"/>
</dbReference>
<evidence type="ECO:0000259" key="1">
    <source>
        <dbReference type="Pfam" id="PF13460"/>
    </source>
</evidence>
<dbReference type="AlphaFoldDB" id="A0A848KB00"/>
<dbReference type="InterPro" id="IPR036291">
    <property type="entry name" value="NAD(P)-bd_dom_sf"/>
</dbReference>
<reference evidence="2 3" key="2">
    <citation type="submission" date="2020-06" db="EMBL/GenBank/DDBJ databases">
        <title>Antribacter stalactiti gen. nov., sp. nov., a new member of the family Nacardiaceae isolated from a cave.</title>
        <authorList>
            <person name="Kim I.S."/>
        </authorList>
    </citation>
    <scope>NUCLEOTIDE SEQUENCE [LARGE SCALE GENOMIC DNA]</scope>
    <source>
        <strain evidence="2 3">YC2-7</strain>
    </source>
</reference>
<sequence length="219" mass="22522">MHVVIAGGHGKIARLLAELLSRNGHRADSLIRNPQHEDDIRAVGAVPVLCDLENASSAEIDAVVTGADAVVFAAGAGPGSGIARKDSVDRGAAVSLAAAAERSGVRRFVQISSMGVDEPPQPGTDEVWAAYLAAKAAAERDLRTRDLDATILRPGRLTDDPATGHVLLAPSVPRADIPRGDVAAVIAELLTTTAGIGQTVELISGESEIPAAVRALTRA</sequence>
<gene>
    <name evidence="2" type="ORF">FGL95_10645</name>
</gene>
<dbReference type="Proteomes" id="UP000535543">
    <property type="component" value="Unassembled WGS sequence"/>
</dbReference>
<dbReference type="Gene3D" id="3.40.50.720">
    <property type="entry name" value="NAD(P)-binding Rossmann-like Domain"/>
    <property type="match status" value="1"/>
</dbReference>
<dbReference type="Pfam" id="PF13460">
    <property type="entry name" value="NAD_binding_10"/>
    <property type="match status" value="1"/>
</dbReference>
<dbReference type="PANTHER" id="PTHR15020:SF50">
    <property type="entry name" value="UPF0659 PROTEIN YMR090W"/>
    <property type="match status" value="1"/>
</dbReference>
<proteinExistence type="predicted"/>
<feature type="domain" description="NAD(P)-binding" evidence="1">
    <location>
        <begin position="7"/>
        <end position="192"/>
    </location>
</feature>
<dbReference type="PANTHER" id="PTHR15020">
    <property type="entry name" value="FLAVIN REDUCTASE-RELATED"/>
    <property type="match status" value="1"/>
</dbReference>
<dbReference type="EMBL" id="VCQU01000003">
    <property type="protein sequence ID" value="NMN95489.1"/>
    <property type="molecule type" value="Genomic_DNA"/>
</dbReference>
<protein>
    <submittedName>
        <fullName evidence="2">SDR family oxidoreductase</fullName>
    </submittedName>
</protein>
<reference evidence="2 3" key="1">
    <citation type="submission" date="2019-05" db="EMBL/GenBank/DDBJ databases">
        <authorList>
            <person name="Lee S.D."/>
        </authorList>
    </citation>
    <scope>NUCLEOTIDE SEQUENCE [LARGE SCALE GENOMIC DNA]</scope>
    <source>
        <strain evidence="2 3">YC2-7</strain>
    </source>
</reference>
<comment type="caution">
    <text evidence="2">The sequence shown here is derived from an EMBL/GenBank/DDBJ whole genome shotgun (WGS) entry which is preliminary data.</text>
</comment>
<evidence type="ECO:0000313" key="3">
    <source>
        <dbReference type="Proteomes" id="UP000535543"/>
    </source>
</evidence>
<dbReference type="RefSeq" id="WP_169586410.1">
    <property type="nucleotide sequence ID" value="NZ_VCQU01000003.1"/>
</dbReference>
<dbReference type="SUPFAM" id="SSF51735">
    <property type="entry name" value="NAD(P)-binding Rossmann-fold domains"/>
    <property type="match status" value="1"/>
</dbReference>